<evidence type="ECO:0000313" key="3">
    <source>
        <dbReference type="Proteomes" id="UP000299102"/>
    </source>
</evidence>
<proteinExistence type="predicted"/>
<protein>
    <submittedName>
        <fullName evidence="2">Uncharacterized protein</fullName>
    </submittedName>
</protein>
<evidence type="ECO:0000313" key="2">
    <source>
        <dbReference type="EMBL" id="GBP50296.1"/>
    </source>
</evidence>
<comment type="caution">
    <text evidence="2">The sequence shown here is derived from an EMBL/GenBank/DDBJ whole genome shotgun (WGS) entry which is preliminary data.</text>
</comment>
<keyword evidence="3" id="KW-1185">Reference proteome</keyword>
<dbReference type="AlphaFoldDB" id="A0A4C1WFT2"/>
<feature type="region of interest" description="Disordered" evidence="1">
    <location>
        <begin position="37"/>
        <end position="127"/>
    </location>
</feature>
<gene>
    <name evidence="2" type="ORF">EVAR_40838_1</name>
</gene>
<dbReference type="Proteomes" id="UP000299102">
    <property type="component" value="Unassembled WGS sequence"/>
</dbReference>
<dbReference type="EMBL" id="BGZK01000562">
    <property type="protein sequence ID" value="GBP50296.1"/>
    <property type="molecule type" value="Genomic_DNA"/>
</dbReference>
<organism evidence="2 3">
    <name type="scientific">Eumeta variegata</name>
    <name type="common">Bagworm moth</name>
    <name type="synonym">Eumeta japonica</name>
    <dbReference type="NCBI Taxonomy" id="151549"/>
    <lineage>
        <taxon>Eukaryota</taxon>
        <taxon>Metazoa</taxon>
        <taxon>Ecdysozoa</taxon>
        <taxon>Arthropoda</taxon>
        <taxon>Hexapoda</taxon>
        <taxon>Insecta</taxon>
        <taxon>Pterygota</taxon>
        <taxon>Neoptera</taxon>
        <taxon>Endopterygota</taxon>
        <taxon>Lepidoptera</taxon>
        <taxon>Glossata</taxon>
        <taxon>Ditrysia</taxon>
        <taxon>Tineoidea</taxon>
        <taxon>Psychidae</taxon>
        <taxon>Oiketicinae</taxon>
        <taxon>Eumeta</taxon>
    </lineage>
</organism>
<accession>A0A4C1WFT2</accession>
<sequence length="127" mass="14548">MICVKNVLLRRRPKTTSVLCGLYGDWKKSNVPSDWEKLRRYESSPESPQDPSSTPDPLKAYPSRLTSQPLVRHKEDSTIKRGARPRPLVRTDMRSYHPMLDHAVSYGNNRARSEAARFRSPARPSSN</sequence>
<evidence type="ECO:0000256" key="1">
    <source>
        <dbReference type="SAM" id="MobiDB-lite"/>
    </source>
</evidence>
<name>A0A4C1WFT2_EUMVA</name>
<feature type="compositionally biased region" description="Low complexity" evidence="1">
    <location>
        <begin position="44"/>
        <end position="57"/>
    </location>
</feature>
<reference evidence="2 3" key="1">
    <citation type="journal article" date="2019" name="Commun. Biol.">
        <title>The bagworm genome reveals a unique fibroin gene that provides high tensile strength.</title>
        <authorList>
            <person name="Kono N."/>
            <person name="Nakamura H."/>
            <person name="Ohtoshi R."/>
            <person name="Tomita M."/>
            <person name="Numata K."/>
            <person name="Arakawa K."/>
        </authorList>
    </citation>
    <scope>NUCLEOTIDE SEQUENCE [LARGE SCALE GENOMIC DNA]</scope>
</reference>